<evidence type="ECO:0000256" key="1">
    <source>
        <dbReference type="SAM" id="Phobius"/>
    </source>
</evidence>
<dbReference type="AlphaFoldDB" id="A0ABD5PB44"/>
<name>A0ABD5PB44_9EURY</name>
<feature type="domain" description="DUF58" evidence="2">
    <location>
        <begin position="195"/>
        <end position="368"/>
    </location>
</feature>
<dbReference type="RefSeq" id="WP_267624673.1">
    <property type="nucleotide sequence ID" value="NZ_JAODIW010000009.1"/>
</dbReference>
<protein>
    <submittedName>
        <fullName evidence="3">DUF58 domain-containing protein</fullName>
    </submittedName>
</protein>
<dbReference type="InterPro" id="IPR002881">
    <property type="entry name" value="DUF58"/>
</dbReference>
<accession>A0ABD5PB44</accession>
<proteinExistence type="predicted"/>
<reference evidence="3 4" key="1">
    <citation type="journal article" date="2019" name="Int. J. Syst. Evol. Microbiol.">
        <title>The Global Catalogue of Microorganisms (GCM) 10K type strain sequencing project: providing services to taxonomists for standard genome sequencing and annotation.</title>
        <authorList>
            <consortium name="The Broad Institute Genomics Platform"/>
            <consortium name="The Broad Institute Genome Sequencing Center for Infectious Disease"/>
            <person name="Wu L."/>
            <person name="Ma J."/>
        </authorList>
    </citation>
    <scope>NUCLEOTIDE SEQUENCE [LARGE SCALE GENOMIC DNA]</scope>
    <source>
        <strain evidence="3 4">CGMCC 1.12553</strain>
    </source>
</reference>
<keyword evidence="4" id="KW-1185">Reference proteome</keyword>
<comment type="caution">
    <text evidence="3">The sequence shown here is derived from an EMBL/GenBank/DDBJ whole genome shotgun (WGS) entry which is preliminary data.</text>
</comment>
<evidence type="ECO:0000313" key="4">
    <source>
        <dbReference type="Proteomes" id="UP001595921"/>
    </source>
</evidence>
<dbReference type="PANTHER" id="PTHR33608">
    <property type="entry name" value="BLL2464 PROTEIN"/>
    <property type="match status" value="1"/>
</dbReference>
<dbReference type="Pfam" id="PF01882">
    <property type="entry name" value="DUF58"/>
    <property type="match status" value="1"/>
</dbReference>
<keyword evidence="1" id="KW-0472">Membrane</keyword>
<dbReference type="PANTHER" id="PTHR33608:SF6">
    <property type="entry name" value="BLL2464 PROTEIN"/>
    <property type="match status" value="1"/>
</dbReference>
<feature type="transmembrane region" description="Helical" evidence="1">
    <location>
        <begin position="12"/>
        <end position="45"/>
    </location>
</feature>
<keyword evidence="1" id="KW-1133">Transmembrane helix</keyword>
<organism evidence="3 4">
    <name type="scientific">Halobium salinum</name>
    <dbReference type="NCBI Taxonomy" id="1364940"/>
    <lineage>
        <taxon>Archaea</taxon>
        <taxon>Methanobacteriati</taxon>
        <taxon>Methanobacteriota</taxon>
        <taxon>Stenosarchaea group</taxon>
        <taxon>Halobacteria</taxon>
        <taxon>Halobacteriales</taxon>
        <taxon>Haloferacaceae</taxon>
        <taxon>Halobium</taxon>
    </lineage>
</organism>
<dbReference type="Proteomes" id="UP001595921">
    <property type="component" value="Unassembled WGS sequence"/>
</dbReference>
<gene>
    <name evidence="3" type="ORF">ACFO0N_08270</name>
</gene>
<evidence type="ECO:0000259" key="2">
    <source>
        <dbReference type="Pfam" id="PF01882"/>
    </source>
</evidence>
<keyword evidence="1" id="KW-0812">Transmembrane</keyword>
<evidence type="ECO:0000313" key="3">
    <source>
        <dbReference type="EMBL" id="MFC4357944.1"/>
    </source>
</evidence>
<dbReference type="EMBL" id="JBHSDS010000005">
    <property type="protein sequence ID" value="MFC4357944.1"/>
    <property type="molecule type" value="Genomic_DNA"/>
</dbReference>
<sequence length="422" mass="45576">MTEVRTTRRWRGVVGIALFVGAVGVLAARPLLLLLGVVGSAFAAYPHLTGTPAVDLSLERSLGSRSPEQGDAVEVTVRVVNEGSTLADLRIVDGVPPMLAVQSGSPRHGAVLRPGDATEWSYTVGADYGRHQFDPATVVARDVAGAREVETTVAAETELAVTDSVPEVPLRQQTAGHAGRVVTDRGGSGIEFHQTREYQHGDPMSRIDWRRFARTNTLTTIEFREERTAAVVLCVDADASAYRARRDDEPNAVAYSVAGAEQLLTSLGDARTFVGLAALGREFAWVDPGSGREHRDRLRTTLATHPALRTVPPTDPDASWVDTDQRAALRRRLGPSNQLFLFSPLTDDGVVTTALELEAEGTRVTVVSPNVTSRETAGGRLATVERDGRMRRLRESGVPVVDWDPTDPLGTELLRQQERGVA</sequence>